<evidence type="ECO:0008006" key="4">
    <source>
        <dbReference type="Google" id="ProtNLM"/>
    </source>
</evidence>
<keyword evidence="1" id="KW-0732">Signal</keyword>
<dbReference type="EMBL" id="AQHY01000045">
    <property type="protein sequence ID" value="EOA52081.1"/>
    <property type="molecule type" value="Genomic_DNA"/>
</dbReference>
<dbReference type="STRING" id="1121098.HMPREF1534_03972"/>
<feature type="signal peptide" evidence="1">
    <location>
        <begin position="1"/>
        <end position="23"/>
    </location>
</feature>
<proteinExistence type="predicted"/>
<dbReference type="Proteomes" id="UP000017831">
    <property type="component" value="Unassembled WGS sequence"/>
</dbReference>
<sequence length="91" mass="9895">MKKNILKATLVAAFALIAGFNVYNSQKSDAMSELALANVEALASGEIDVNTSYGYGLRDCKDSDGNLTGKRCELTHPYDTCNNKLTWGNCR</sequence>
<dbReference type="AlphaFoldDB" id="U6R8V2"/>
<dbReference type="InterPro" id="IPR025905">
    <property type="entry name" value="NVEALA"/>
</dbReference>
<evidence type="ECO:0000313" key="3">
    <source>
        <dbReference type="Proteomes" id="UP000017831"/>
    </source>
</evidence>
<feature type="chain" id="PRO_5004676143" description="NVEALA protein" evidence="1">
    <location>
        <begin position="24"/>
        <end position="91"/>
    </location>
</feature>
<name>U6R8V2_9BACT</name>
<dbReference type="Pfam" id="PF14055">
    <property type="entry name" value="NVEALA"/>
    <property type="match status" value="1"/>
</dbReference>
<organism evidence="2 3">
    <name type="scientific">Phocaeicola massiliensis B84634 = Timone 84634 = DSM 17679 = JCM 13223</name>
    <dbReference type="NCBI Taxonomy" id="1121098"/>
    <lineage>
        <taxon>Bacteria</taxon>
        <taxon>Pseudomonadati</taxon>
        <taxon>Bacteroidota</taxon>
        <taxon>Bacteroidia</taxon>
        <taxon>Bacteroidales</taxon>
        <taxon>Bacteroidaceae</taxon>
        <taxon>Phocaeicola</taxon>
    </lineage>
</organism>
<dbReference type="GeneID" id="60060172"/>
<dbReference type="PATRIC" id="fig|1121098.3.peg.4059"/>
<dbReference type="RefSeq" id="WP_005945730.1">
    <property type="nucleotide sequence ID" value="NZ_KB890388.1"/>
</dbReference>
<keyword evidence="3" id="KW-1185">Reference proteome</keyword>
<comment type="caution">
    <text evidence="2">The sequence shown here is derived from an EMBL/GenBank/DDBJ whole genome shotgun (WGS) entry which is preliminary data.</text>
</comment>
<evidence type="ECO:0000256" key="1">
    <source>
        <dbReference type="SAM" id="SignalP"/>
    </source>
</evidence>
<dbReference type="HOGENOM" id="CLU_173809_0_1_10"/>
<dbReference type="OrthoDB" id="1050460at2"/>
<evidence type="ECO:0000313" key="2">
    <source>
        <dbReference type="EMBL" id="EOA52081.1"/>
    </source>
</evidence>
<reference evidence="2 3" key="1">
    <citation type="submission" date="2013-04" db="EMBL/GenBank/DDBJ databases">
        <title>The Genome Sequence of Bacteroides massiliensis DSM 17679.</title>
        <authorList>
            <consortium name="The Broad Institute Genomics Platform"/>
            <person name="Earl A."/>
            <person name="Ward D."/>
            <person name="Feldgarden M."/>
            <person name="Gevers D."/>
            <person name="Martens E."/>
            <person name="Fenner L."/>
            <person name="Roux V."/>
            <person name="Mallet M.N."/>
            <person name="Raoult D."/>
            <person name="Walker B."/>
            <person name="Young S."/>
            <person name="Zeng Q."/>
            <person name="Gargeya S."/>
            <person name="Fitzgerald M."/>
            <person name="Haas B."/>
            <person name="Abouelleil A."/>
            <person name="Allen A.W."/>
            <person name="Alvarado L."/>
            <person name="Arachchi H.M."/>
            <person name="Berlin A.M."/>
            <person name="Chapman S.B."/>
            <person name="Gainer-Dewar J."/>
            <person name="Goldberg J."/>
            <person name="Griggs A."/>
            <person name="Gujja S."/>
            <person name="Hansen M."/>
            <person name="Howarth C."/>
            <person name="Imamovic A."/>
            <person name="Ireland A."/>
            <person name="Larimer J."/>
            <person name="McCowan C."/>
            <person name="Murphy C."/>
            <person name="Pearson M."/>
            <person name="Poon T.W."/>
            <person name="Priest M."/>
            <person name="Roberts A."/>
            <person name="Saif S."/>
            <person name="Shea T."/>
            <person name="Sisk P."/>
            <person name="Sykes S."/>
            <person name="Wortman J."/>
            <person name="Nusbaum C."/>
            <person name="Birren B."/>
        </authorList>
    </citation>
    <scope>NUCLEOTIDE SEQUENCE [LARGE SCALE GENOMIC DNA]</scope>
    <source>
        <strain evidence="3">B84634 / Timone 84634 / DSM 17679 / JCM 13223</strain>
    </source>
</reference>
<accession>U6R8V2</accession>
<gene>
    <name evidence="2" type="ORF">HMPREF1534_03972</name>
</gene>
<protein>
    <recommendedName>
        <fullName evidence="4">NVEALA protein</fullName>
    </recommendedName>
</protein>